<evidence type="ECO:0000313" key="9">
    <source>
        <dbReference type="EMBL" id="ALS33630.1"/>
    </source>
</evidence>
<organism evidence="9">
    <name type="scientific">Pseudoalteromonas translucida KMM 520</name>
    <dbReference type="NCBI Taxonomy" id="1315283"/>
    <lineage>
        <taxon>Bacteria</taxon>
        <taxon>Pseudomonadati</taxon>
        <taxon>Pseudomonadota</taxon>
        <taxon>Gammaproteobacteria</taxon>
        <taxon>Alteromonadales</taxon>
        <taxon>Pseudoalteromonadaceae</taxon>
        <taxon>Pseudoalteromonas</taxon>
    </lineage>
</organism>
<dbReference type="AlphaFoldDB" id="A0A0U2X8F1"/>
<protein>
    <recommendedName>
        <fullName evidence="8">Probable membrane transporter protein</fullName>
    </recommendedName>
</protein>
<dbReference type="Pfam" id="PF01925">
    <property type="entry name" value="TauE"/>
    <property type="match status" value="1"/>
</dbReference>
<dbReference type="EMBL" id="CP011034">
    <property type="protein sequence ID" value="ALS33630.1"/>
    <property type="molecule type" value="Genomic_DNA"/>
</dbReference>
<evidence type="ECO:0000256" key="2">
    <source>
        <dbReference type="ARBA" id="ARBA00009142"/>
    </source>
</evidence>
<feature type="transmembrane region" description="Helical" evidence="8">
    <location>
        <begin position="105"/>
        <end position="122"/>
    </location>
</feature>
<name>A0A0U2X8F1_9GAMM</name>
<dbReference type="PANTHER" id="PTHR30269:SF37">
    <property type="entry name" value="MEMBRANE TRANSPORTER PROTEIN"/>
    <property type="match status" value="1"/>
</dbReference>
<sequence length="252" mass="27229">MDLLATEFVTPCIALLLIVLAGFTSFVSAAFGAGGGLMLLVVMASIMPMAVVVPVHGLVQLGSNANRLVLSIKHIDKSMFIYFTLGGLLGAGISSTVVNDIQLDGMKLAVAVFVVYLLWGKTPKFKNDSRLGRLVAGLITAFISMFVGASGPLVASYLHINNYDKLKFTATFSSIMTLQHVLKAFVYTVIGFSFWQWLPLVIGMIASGALGTWLGIYLLKRMPTARFKAIFKVILTLMACQLAWQGISEILL</sequence>
<feature type="transmembrane region" description="Helical" evidence="8">
    <location>
        <begin position="194"/>
        <end position="217"/>
    </location>
</feature>
<accession>A0A0U2X8F1</accession>
<keyword evidence="7 8" id="KW-0472">Membrane</keyword>
<dbReference type="InterPro" id="IPR002781">
    <property type="entry name" value="TM_pro_TauE-like"/>
</dbReference>
<keyword evidence="4 8" id="KW-1003">Cell membrane</keyword>
<comment type="similarity">
    <text evidence="2 8">Belongs to the 4-toluene sulfonate uptake permease (TSUP) (TC 2.A.102) family.</text>
</comment>
<feature type="transmembrane region" description="Helical" evidence="8">
    <location>
        <begin position="12"/>
        <end position="31"/>
    </location>
</feature>
<evidence type="ECO:0000256" key="7">
    <source>
        <dbReference type="ARBA" id="ARBA00023136"/>
    </source>
</evidence>
<evidence type="ECO:0000256" key="4">
    <source>
        <dbReference type="ARBA" id="ARBA00022475"/>
    </source>
</evidence>
<dbReference type="RefSeq" id="WP_058373819.1">
    <property type="nucleotide sequence ID" value="NZ_CP011034.1"/>
</dbReference>
<evidence type="ECO:0000256" key="1">
    <source>
        <dbReference type="ARBA" id="ARBA00004651"/>
    </source>
</evidence>
<proteinExistence type="inferred from homology"/>
<evidence type="ECO:0000313" key="10">
    <source>
        <dbReference type="Proteomes" id="UP000065261"/>
    </source>
</evidence>
<keyword evidence="5 8" id="KW-0812">Transmembrane</keyword>
<feature type="transmembrane region" description="Helical" evidence="8">
    <location>
        <begin position="80"/>
        <end position="99"/>
    </location>
</feature>
<dbReference type="KEGG" id="ptn:PTRA_a2553"/>
<dbReference type="PATRIC" id="fig|1315283.4.peg.2221"/>
<evidence type="ECO:0000256" key="5">
    <source>
        <dbReference type="ARBA" id="ARBA00022692"/>
    </source>
</evidence>
<keyword evidence="6 8" id="KW-1133">Transmembrane helix</keyword>
<comment type="subcellular location">
    <subcellularLocation>
        <location evidence="1 8">Cell membrane</location>
        <topology evidence="1 8">Multi-pass membrane protein</topology>
    </subcellularLocation>
</comment>
<keyword evidence="3" id="KW-0813">Transport</keyword>
<evidence type="ECO:0000256" key="8">
    <source>
        <dbReference type="RuleBase" id="RU363041"/>
    </source>
</evidence>
<reference evidence="9 10" key="1">
    <citation type="submission" date="2015-03" db="EMBL/GenBank/DDBJ databases">
        <authorList>
            <person name="Murphy D."/>
        </authorList>
    </citation>
    <scope>NUCLEOTIDE SEQUENCE [LARGE SCALE GENOMIC DNA]</scope>
    <source>
        <strain evidence="9 10">KMM 520</strain>
    </source>
</reference>
<evidence type="ECO:0000256" key="3">
    <source>
        <dbReference type="ARBA" id="ARBA00022448"/>
    </source>
</evidence>
<feature type="transmembrane region" description="Helical" evidence="8">
    <location>
        <begin position="134"/>
        <end position="158"/>
    </location>
</feature>
<gene>
    <name evidence="9" type="ORF">PTRA_a2553</name>
</gene>
<dbReference type="Proteomes" id="UP000065261">
    <property type="component" value="Chromosome I"/>
</dbReference>
<dbReference type="InterPro" id="IPR052017">
    <property type="entry name" value="TSUP"/>
</dbReference>
<feature type="transmembrane region" description="Helical" evidence="8">
    <location>
        <begin position="37"/>
        <end position="59"/>
    </location>
</feature>
<dbReference type="GO" id="GO:0005886">
    <property type="term" value="C:plasma membrane"/>
    <property type="evidence" value="ECO:0007669"/>
    <property type="project" value="UniProtKB-SubCell"/>
</dbReference>
<dbReference type="PANTHER" id="PTHR30269">
    <property type="entry name" value="TRANSMEMBRANE PROTEIN YFCA"/>
    <property type="match status" value="1"/>
</dbReference>
<dbReference type="OrthoDB" id="6197550at2"/>
<evidence type="ECO:0000256" key="6">
    <source>
        <dbReference type="ARBA" id="ARBA00022989"/>
    </source>
</evidence>